<evidence type="ECO:0000259" key="2">
    <source>
        <dbReference type="Pfam" id="PF06722"/>
    </source>
</evidence>
<dbReference type="PANTHER" id="PTHR48050">
    <property type="entry name" value="STEROL 3-BETA-GLUCOSYLTRANSFERASE"/>
    <property type="match status" value="1"/>
</dbReference>
<dbReference type="Proteomes" id="UP000075635">
    <property type="component" value="Unassembled WGS sequence"/>
</dbReference>
<gene>
    <name evidence="3" type="ORF">BE17_34385</name>
</gene>
<proteinExistence type="predicted"/>
<dbReference type="InterPro" id="IPR010610">
    <property type="entry name" value="EryCIII-like_C"/>
</dbReference>
<sequence>MHYTVVASGSRGDVQPLVALAAGIKAAGHDVRFATQSDFEPFVRKCGLEYFPLGGSAEQFYASRLAVALRERSGHAGEFSKFLSDNLHTYVVNHLRDCWNAVRGTDVFLCWPWLQVGPSIAEKLGIPYVVVSPNPVPHIPTWGFPNPFHAPVWKLGPLYNRLTWLLAEPVSRTGSDQINRWRREELNLPPRHWRDELRIIRRTSHLFGYSPTVLPKPRDWADWMHVTGYWIFDEAKDYEPPEDLKEFLAAGDPPVAIGFGSIVGRNPKQLTREVVAALERAGQRGLLIAGWGGLKDIELPKTIFKVKTVPYDWILPRVAAMVHHGGSGSSAAAMRAGIPSMAVPFGYDQPLWGQRISDLGVGVDPLPIKKLTADSLARAISRLARDGAMRERAQRLGEKLRAEDGVGRAVEALEQTVARARKGAQASAA</sequence>
<dbReference type="Pfam" id="PF03033">
    <property type="entry name" value="Glyco_transf_28"/>
    <property type="match status" value="1"/>
</dbReference>
<name>A0A150SEX6_SORCE</name>
<protein>
    <submittedName>
        <fullName evidence="3">Uncharacterized protein</fullName>
    </submittedName>
</protein>
<dbReference type="InterPro" id="IPR002213">
    <property type="entry name" value="UDP_glucos_trans"/>
</dbReference>
<feature type="domain" description="Glycosyltransferase family 28 N-terminal" evidence="1">
    <location>
        <begin position="4"/>
        <end position="133"/>
    </location>
</feature>
<reference evidence="3 4" key="1">
    <citation type="submission" date="2014-02" db="EMBL/GenBank/DDBJ databases">
        <title>The small core and large imbalanced accessory genome model reveals a collaborative survival strategy of Sorangium cellulosum strains in nature.</title>
        <authorList>
            <person name="Han K."/>
            <person name="Peng R."/>
            <person name="Blom J."/>
            <person name="Li Y.-Z."/>
        </authorList>
    </citation>
    <scope>NUCLEOTIDE SEQUENCE [LARGE SCALE GENOMIC DNA]</scope>
    <source>
        <strain evidence="3 4">So0011-07</strain>
    </source>
</reference>
<dbReference type="SUPFAM" id="SSF53756">
    <property type="entry name" value="UDP-Glycosyltransferase/glycogen phosphorylase"/>
    <property type="match status" value="1"/>
</dbReference>
<dbReference type="CDD" id="cd03784">
    <property type="entry name" value="GT1_Gtf-like"/>
    <property type="match status" value="1"/>
</dbReference>
<dbReference type="GO" id="GO:0033072">
    <property type="term" value="P:vancomycin biosynthetic process"/>
    <property type="evidence" value="ECO:0007669"/>
    <property type="project" value="UniProtKB-ARBA"/>
</dbReference>
<dbReference type="PANTHER" id="PTHR48050:SF13">
    <property type="entry name" value="STEROL 3-BETA-GLUCOSYLTRANSFERASE UGT80A2"/>
    <property type="match status" value="1"/>
</dbReference>
<dbReference type="AlphaFoldDB" id="A0A150SEX6"/>
<evidence type="ECO:0000313" key="3">
    <source>
        <dbReference type="EMBL" id="KYF91014.1"/>
    </source>
</evidence>
<organism evidence="3 4">
    <name type="scientific">Sorangium cellulosum</name>
    <name type="common">Polyangium cellulosum</name>
    <dbReference type="NCBI Taxonomy" id="56"/>
    <lineage>
        <taxon>Bacteria</taxon>
        <taxon>Pseudomonadati</taxon>
        <taxon>Myxococcota</taxon>
        <taxon>Polyangia</taxon>
        <taxon>Polyangiales</taxon>
        <taxon>Polyangiaceae</taxon>
        <taxon>Sorangium</taxon>
    </lineage>
</organism>
<dbReference type="Gene3D" id="3.40.50.2000">
    <property type="entry name" value="Glycogen Phosphorylase B"/>
    <property type="match status" value="2"/>
</dbReference>
<evidence type="ECO:0000259" key="1">
    <source>
        <dbReference type="Pfam" id="PF03033"/>
    </source>
</evidence>
<dbReference type="GO" id="GO:0008194">
    <property type="term" value="F:UDP-glycosyltransferase activity"/>
    <property type="evidence" value="ECO:0007669"/>
    <property type="project" value="InterPro"/>
</dbReference>
<dbReference type="InterPro" id="IPR004276">
    <property type="entry name" value="GlycoTrans_28_N"/>
</dbReference>
<accession>A0A150SEX6</accession>
<comment type="caution">
    <text evidence="3">The sequence shown here is derived from an EMBL/GenBank/DDBJ whole genome shotgun (WGS) entry which is preliminary data.</text>
</comment>
<dbReference type="InterPro" id="IPR050426">
    <property type="entry name" value="Glycosyltransferase_28"/>
</dbReference>
<feature type="domain" description="Erythromycin biosynthesis protein CIII-like C-terminal" evidence="2">
    <location>
        <begin position="298"/>
        <end position="403"/>
    </location>
</feature>
<dbReference type="FunFam" id="3.40.50.2000:FF:000009">
    <property type="entry name" value="Sterol 3-beta-glucosyltransferase UGT80A2"/>
    <property type="match status" value="1"/>
</dbReference>
<dbReference type="EMBL" id="JEMB01001060">
    <property type="protein sequence ID" value="KYF91014.1"/>
    <property type="molecule type" value="Genomic_DNA"/>
</dbReference>
<dbReference type="GO" id="GO:0005975">
    <property type="term" value="P:carbohydrate metabolic process"/>
    <property type="evidence" value="ECO:0007669"/>
    <property type="project" value="InterPro"/>
</dbReference>
<dbReference type="GO" id="GO:0016758">
    <property type="term" value="F:hexosyltransferase activity"/>
    <property type="evidence" value="ECO:0007669"/>
    <property type="project" value="InterPro"/>
</dbReference>
<dbReference type="Pfam" id="PF06722">
    <property type="entry name" value="EryCIII-like_C"/>
    <property type="match status" value="1"/>
</dbReference>
<evidence type="ECO:0000313" key="4">
    <source>
        <dbReference type="Proteomes" id="UP000075635"/>
    </source>
</evidence>